<feature type="compositionally biased region" description="Gly residues" evidence="1">
    <location>
        <begin position="440"/>
        <end position="449"/>
    </location>
</feature>
<evidence type="ECO:0000256" key="2">
    <source>
        <dbReference type="SAM" id="Phobius"/>
    </source>
</evidence>
<feature type="compositionally biased region" description="Low complexity" evidence="1">
    <location>
        <begin position="369"/>
        <end position="381"/>
    </location>
</feature>
<feature type="compositionally biased region" description="Low complexity" evidence="1">
    <location>
        <begin position="421"/>
        <end position="439"/>
    </location>
</feature>
<evidence type="ECO:0000256" key="1">
    <source>
        <dbReference type="SAM" id="MobiDB-lite"/>
    </source>
</evidence>
<feature type="transmembrane region" description="Helical" evidence="2">
    <location>
        <begin position="167"/>
        <end position="185"/>
    </location>
</feature>
<evidence type="ECO:0000313" key="3">
    <source>
        <dbReference type="EMBL" id="MSB20599.1"/>
    </source>
</evidence>
<keyword evidence="2" id="KW-0472">Membrane</keyword>
<feature type="compositionally biased region" description="Basic and acidic residues" evidence="1">
    <location>
        <begin position="535"/>
        <end position="558"/>
    </location>
</feature>
<sequence>MLELIFRGGLEWGYGLILECWEYFSVILMDIMSMDFAYLREHMPVLNSIQQIVLTIGWAILLGNLVFQAAKTMLTGLGFEGEDPKLLFVRTFIFAFLLLASPQICELCLNMTSKMIDLMQVPDAVDITFADEASFGGMAAAWLLVIICGIIVMFQSFKLIFEMAERYFILAVLTILAPVAFGVGGSRNTSDIFAGWCRMYGSMCLLMILNVMFIKMLLSVLSFYPSGVDVLPWMVLVLTIVKVAKKIDGIITRIGLNPAITGDPLGRTFPGALTCLVMKTAAAQVSKTIGKAAGGSSRGRPPHTPPGSPRGPSSGGSGGGRWTHFSKTAGSAYTYTSTHSAQQSVAAQTQTHQKPPPGDSPQGVTAHTAASASSPPDSVPSEGAAGPNGRNGLPGQDVHTKQESRKSAVPSGARRAPSHVKAAAGGAAAGAAAAVVSGKAGRGSRGGPDGTVPGRPGSSSAGTPEAASPAGASRSTRIPLHDSPCGPAGIRNQGAGPAHASGDHGREQKCAPQGGKIPRTETPRSSLGASPRSASDMDHTDTRSRSTRRPPESADKGTRPVSGAASPGTAGTVHAQVPEHTRVEAAQHAGNGAPPTAHPTHSDPARQESRPASAADAPSGRRSTLTSGSGIAGTAEASGSERSHVRPSRPAGHGTPPSAAVSSAGAGRPGQARQETHRPTHATAPELRDAGPLHGTAGTAPAEPKAAHTRTAAQGPSKRAATPPAAQDIREPRRIAPGAAAPMKGQETRKRAPRPKQGGADHG</sequence>
<dbReference type="AlphaFoldDB" id="A0A6I2R3Y8"/>
<evidence type="ECO:0000313" key="4">
    <source>
        <dbReference type="Proteomes" id="UP000434475"/>
    </source>
</evidence>
<dbReference type="RefSeq" id="WP_172697774.1">
    <property type="nucleotide sequence ID" value="NZ_WKPR01000014.1"/>
</dbReference>
<gene>
    <name evidence="3" type="ORF">GKE97_13880</name>
</gene>
<keyword evidence="2" id="KW-0812">Transmembrane</keyword>
<feature type="transmembrane region" description="Helical" evidence="2">
    <location>
        <begin position="139"/>
        <end position="161"/>
    </location>
</feature>
<organism evidence="3 4">
    <name type="scientific">Flavonifractor plautii</name>
    <name type="common">Fusobacterium plautii</name>
    <dbReference type="NCBI Taxonomy" id="292800"/>
    <lineage>
        <taxon>Bacteria</taxon>
        <taxon>Bacillati</taxon>
        <taxon>Bacillota</taxon>
        <taxon>Clostridia</taxon>
        <taxon>Eubacteriales</taxon>
        <taxon>Oscillospiraceae</taxon>
        <taxon>Flavonifractor</taxon>
    </lineage>
</organism>
<feature type="compositionally biased region" description="Basic and acidic residues" evidence="1">
    <location>
        <begin position="600"/>
        <end position="609"/>
    </location>
</feature>
<reference evidence="3 4" key="1">
    <citation type="journal article" date="2019" name="Nat. Med.">
        <title>A library of human gut bacterial isolates paired with longitudinal multiomics data enables mechanistic microbiome research.</title>
        <authorList>
            <person name="Poyet M."/>
            <person name="Groussin M."/>
            <person name="Gibbons S.M."/>
            <person name="Avila-Pacheco J."/>
            <person name="Jiang X."/>
            <person name="Kearney S.M."/>
            <person name="Perrotta A.R."/>
            <person name="Berdy B."/>
            <person name="Zhao S."/>
            <person name="Lieberman T.D."/>
            <person name="Swanson P.K."/>
            <person name="Smith M."/>
            <person name="Roesemann S."/>
            <person name="Alexander J.E."/>
            <person name="Rich S.A."/>
            <person name="Livny J."/>
            <person name="Vlamakis H."/>
            <person name="Clish C."/>
            <person name="Bullock K."/>
            <person name="Deik A."/>
            <person name="Scott J."/>
            <person name="Pierce K.A."/>
            <person name="Xavier R.J."/>
            <person name="Alm E.J."/>
        </authorList>
    </citation>
    <scope>NUCLEOTIDE SEQUENCE [LARGE SCALE GENOMIC DNA]</scope>
    <source>
        <strain evidence="3 4">BIOML-A2</strain>
    </source>
</reference>
<feature type="transmembrane region" description="Helical" evidence="2">
    <location>
        <begin position="197"/>
        <end position="217"/>
    </location>
</feature>
<name>A0A6I2R3Y8_FLAPL</name>
<keyword evidence="2" id="KW-1133">Transmembrane helix</keyword>
<proteinExistence type="predicted"/>
<feature type="region of interest" description="Disordered" evidence="1">
    <location>
        <begin position="290"/>
        <end position="325"/>
    </location>
</feature>
<evidence type="ECO:0008006" key="5">
    <source>
        <dbReference type="Google" id="ProtNLM"/>
    </source>
</evidence>
<feature type="region of interest" description="Disordered" evidence="1">
    <location>
        <begin position="337"/>
        <end position="763"/>
    </location>
</feature>
<feature type="compositionally biased region" description="Low complexity" evidence="1">
    <location>
        <begin position="656"/>
        <end position="670"/>
    </location>
</feature>
<protein>
    <recommendedName>
        <fullName evidence="5">Conjugal transfer protein TrbL</fullName>
    </recommendedName>
</protein>
<accession>A0A6I2R3Y8</accession>
<dbReference type="EMBL" id="WKPR01000014">
    <property type="protein sequence ID" value="MSB20599.1"/>
    <property type="molecule type" value="Genomic_DNA"/>
</dbReference>
<feature type="compositionally biased region" description="Low complexity" evidence="1">
    <location>
        <begin position="337"/>
        <end position="353"/>
    </location>
</feature>
<feature type="compositionally biased region" description="Low complexity" evidence="1">
    <location>
        <begin position="620"/>
        <end position="629"/>
    </location>
</feature>
<feature type="transmembrane region" description="Helical" evidence="2">
    <location>
        <begin position="87"/>
        <end position="109"/>
    </location>
</feature>
<feature type="transmembrane region" description="Helical" evidence="2">
    <location>
        <begin position="45"/>
        <end position="67"/>
    </location>
</feature>
<comment type="caution">
    <text evidence="3">The sequence shown here is derived from an EMBL/GenBank/DDBJ whole genome shotgun (WGS) entry which is preliminary data.</text>
</comment>
<dbReference type="Proteomes" id="UP000434475">
    <property type="component" value="Unassembled WGS sequence"/>
</dbReference>
<feature type="transmembrane region" description="Helical" evidence="2">
    <location>
        <begin position="12"/>
        <end position="33"/>
    </location>
</feature>